<dbReference type="PROSITE" id="PS50030">
    <property type="entry name" value="UBA"/>
    <property type="match status" value="1"/>
</dbReference>
<dbReference type="SUPFAM" id="SSF46934">
    <property type="entry name" value="UBA-like"/>
    <property type="match status" value="1"/>
</dbReference>
<dbReference type="InterPro" id="IPR051702">
    <property type="entry name" value="SH3_domain_YSC84-like"/>
</dbReference>
<gene>
    <name evidence="2" type="ORF">BCR37DRAFT_381715</name>
</gene>
<dbReference type="Pfam" id="PF04366">
    <property type="entry name" value="Ysc84"/>
    <property type="match status" value="1"/>
</dbReference>
<name>A0A1Y2F6K5_PROLT</name>
<keyword evidence="3" id="KW-1185">Reference proteome</keyword>
<dbReference type="InterPro" id="IPR015940">
    <property type="entry name" value="UBA"/>
</dbReference>
<dbReference type="GeneID" id="63786348"/>
<feature type="domain" description="UBA" evidence="1">
    <location>
        <begin position="328"/>
        <end position="372"/>
    </location>
</feature>
<dbReference type="AlphaFoldDB" id="A0A1Y2F6K5"/>
<evidence type="ECO:0000313" key="3">
    <source>
        <dbReference type="Proteomes" id="UP000193685"/>
    </source>
</evidence>
<sequence length="387" mass="41237">MCAYYHDGQVPGARVHPSAGHKVSRREALATLIGGRAKQSSSMLSVVPDSLPSECLAAERVLSTFTGRVITGPTKPAVTKEIPLSLLQEAQGLILFSAIRTGLSLVSPMVGHGVLVARLPGSRWSCPASLNIQTVGGLGLGVDTIDCVLILRTRQAVDLFAPGKCILGDQLPVKQGPEGAHAVVPYSPERVPILGYAKSRGLFLGKANLFKGLQLRHREAEDSKFYGCYAPCSELITGHVQSQAVSLASFMGLVDAVTRRQGPPGGMHTLHAANVPPSQPMRSSYTNPALPSRSYSGMANTDSLFFRDAAVSGRPAHPSPVTRPMPVSAYPEYGSQMDKLLEMGFRDRSLNVELLAVYGGDVGRVAEVLRKEEQCHRGHAGAGAVWK</sequence>
<evidence type="ECO:0000313" key="2">
    <source>
        <dbReference type="EMBL" id="ORY79522.1"/>
    </source>
</evidence>
<dbReference type="Proteomes" id="UP000193685">
    <property type="component" value="Unassembled WGS sequence"/>
</dbReference>
<dbReference type="RefSeq" id="XP_040723893.1">
    <property type="nucleotide sequence ID" value="XM_040869749.1"/>
</dbReference>
<dbReference type="STRING" id="56484.A0A1Y2F6K5"/>
<protein>
    <recommendedName>
        <fullName evidence="1">UBA domain-containing protein</fullName>
    </recommendedName>
</protein>
<reference evidence="2 3" key="1">
    <citation type="submission" date="2016-07" db="EMBL/GenBank/DDBJ databases">
        <title>Pervasive Adenine N6-methylation of Active Genes in Fungi.</title>
        <authorList>
            <consortium name="DOE Joint Genome Institute"/>
            <person name="Mondo S.J."/>
            <person name="Dannebaum R.O."/>
            <person name="Kuo R.C."/>
            <person name="Labutti K."/>
            <person name="Haridas S."/>
            <person name="Kuo A."/>
            <person name="Salamov A."/>
            <person name="Ahrendt S.R."/>
            <person name="Lipzen A."/>
            <person name="Sullivan W."/>
            <person name="Andreopoulos W.B."/>
            <person name="Clum A."/>
            <person name="Lindquist E."/>
            <person name="Daum C."/>
            <person name="Ramamoorthy G.K."/>
            <person name="Gryganskyi A."/>
            <person name="Culley D."/>
            <person name="Magnuson J.K."/>
            <person name="James T.Y."/>
            <person name="O'Malley M.A."/>
            <person name="Stajich J.E."/>
            <person name="Spatafora J.W."/>
            <person name="Visel A."/>
            <person name="Grigoriev I.V."/>
        </authorList>
    </citation>
    <scope>NUCLEOTIDE SEQUENCE [LARGE SCALE GENOMIC DNA]</scope>
    <source>
        <strain evidence="2 3">12-1054</strain>
    </source>
</reference>
<organism evidence="2 3">
    <name type="scientific">Protomyces lactucae-debilis</name>
    <dbReference type="NCBI Taxonomy" id="2754530"/>
    <lineage>
        <taxon>Eukaryota</taxon>
        <taxon>Fungi</taxon>
        <taxon>Dikarya</taxon>
        <taxon>Ascomycota</taxon>
        <taxon>Taphrinomycotina</taxon>
        <taxon>Taphrinomycetes</taxon>
        <taxon>Taphrinales</taxon>
        <taxon>Protomycetaceae</taxon>
        <taxon>Protomyces</taxon>
    </lineage>
</organism>
<accession>A0A1Y2F6K5</accession>
<dbReference type="Gene3D" id="1.10.8.10">
    <property type="entry name" value="DNA helicase RuvA subunit, C-terminal domain"/>
    <property type="match status" value="1"/>
</dbReference>
<dbReference type="InterPro" id="IPR009060">
    <property type="entry name" value="UBA-like_sf"/>
</dbReference>
<dbReference type="CDD" id="cd11524">
    <property type="entry name" value="SYLF"/>
    <property type="match status" value="1"/>
</dbReference>
<dbReference type="CDD" id="cd14319">
    <property type="entry name" value="UBA_NBR1"/>
    <property type="match status" value="1"/>
</dbReference>
<comment type="caution">
    <text evidence="2">The sequence shown here is derived from an EMBL/GenBank/DDBJ whole genome shotgun (WGS) entry which is preliminary data.</text>
</comment>
<evidence type="ECO:0000259" key="1">
    <source>
        <dbReference type="PROSITE" id="PS50030"/>
    </source>
</evidence>
<dbReference type="OrthoDB" id="10255128at2759"/>
<dbReference type="EMBL" id="MCFI01000015">
    <property type="protein sequence ID" value="ORY79522.1"/>
    <property type="molecule type" value="Genomic_DNA"/>
</dbReference>
<dbReference type="PANTHER" id="PTHR15629:SF8">
    <property type="entry name" value="DUF500 DOMAIN PROTEIN (AFU_ORTHOLOGUE AFUA_5G07310)"/>
    <property type="match status" value="1"/>
</dbReference>
<dbReference type="InterPro" id="IPR007461">
    <property type="entry name" value="Ysc84_actin-binding"/>
</dbReference>
<proteinExistence type="predicted"/>
<dbReference type="GO" id="GO:0035091">
    <property type="term" value="F:phosphatidylinositol binding"/>
    <property type="evidence" value="ECO:0007669"/>
    <property type="project" value="TreeGrafter"/>
</dbReference>
<dbReference type="PANTHER" id="PTHR15629">
    <property type="entry name" value="SH3YL1 PROTEIN"/>
    <property type="match status" value="1"/>
</dbReference>